<feature type="compositionally biased region" description="Basic and acidic residues" evidence="2">
    <location>
        <begin position="156"/>
        <end position="181"/>
    </location>
</feature>
<keyword evidence="4" id="KW-1185">Reference proteome</keyword>
<evidence type="ECO:0008006" key="5">
    <source>
        <dbReference type="Google" id="ProtNLM"/>
    </source>
</evidence>
<proteinExistence type="predicted"/>
<feature type="compositionally biased region" description="Gly residues" evidence="2">
    <location>
        <begin position="626"/>
        <end position="636"/>
    </location>
</feature>
<feature type="compositionally biased region" description="Basic residues" evidence="2">
    <location>
        <begin position="471"/>
        <end position="488"/>
    </location>
</feature>
<dbReference type="AlphaFoldDB" id="S8ARD8"/>
<feature type="region of interest" description="Disordered" evidence="2">
    <location>
        <begin position="1"/>
        <end position="43"/>
    </location>
</feature>
<feature type="region of interest" description="Disordered" evidence="2">
    <location>
        <begin position="604"/>
        <end position="636"/>
    </location>
</feature>
<dbReference type="Proteomes" id="UP000015100">
    <property type="component" value="Unassembled WGS sequence"/>
</dbReference>
<feature type="compositionally biased region" description="Basic and acidic residues" evidence="2">
    <location>
        <begin position="300"/>
        <end position="310"/>
    </location>
</feature>
<feature type="compositionally biased region" description="Acidic residues" evidence="2">
    <location>
        <begin position="604"/>
        <end position="619"/>
    </location>
</feature>
<organism evidence="3 4">
    <name type="scientific">Dactylellina haptotyla (strain CBS 200.50)</name>
    <name type="common">Nematode-trapping fungus</name>
    <name type="synonym">Monacrosporium haptotylum</name>
    <dbReference type="NCBI Taxonomy" id="1284197"/>
    <lineage>
        <taxon>Eukaryota</taxon>
        <taxon>Fungi</taxon>
        <taxon>Dikarya</taxon>
        <taxon>Ascomycota</taxon>
        <taxon>Pezizomycotina</taxon>
        <taxon>Orbiliomycetes</taxon>
        <taxon>Orbiliales</taxon>
        <taxon>Orbiliaceae</taxon>
        <taxon>Dactylellina</taxon>
    </lineage>
</organism>
<feature type="coiled-coil region" evidence="1">
    <location>
        <begin position="349"/>
        <end position="376"/>
    </location>
</feature>
<dbReference type="HOGENOM" id="CLU_430209_0_0_1"/>
<keyword evidence="1" id="KW-0175">Coiled coil</keyword>
<feature type="region of interest" description="Disordered" evidence="2">
    <location>
        <begin position="453"/>
        <end position="488"/>
    </location>
</feature>
<feature type="compositionally biased region" description="Basic and acidic residues" evidence="2">
    <location>
        <begin position="191"/>
        <end position="201"/>
    </location>
</feature>
<evidence type="ECO:0000256" key="2">
    <source>
        <dbReference type="SAM" id="MobiDB-lite"/>
    </source>
</evidence>
<feature type="compositionally biased region" description="Acidic residues" evidence="2">
    <location>
        <begin position="138"/>
        <end position="155"/>
    </location>
</feature>
<gene>
    <name evidence="3" type="ORF">H072_477</name>
</gene>
<feature type="compositionally biased region" description="Basic and acidic residues" evidence="2">
    <location>
        <begin position="258"/>
        <end position="271"/>
    </location>
</feature>
<reference evidence="3 4" key="1">
    <citation type="journal article" date="2013" name="PLoS Genet.">
        <title>Genomic mechanisms accounting for the adaptation to parasitism in nematode-trapping fungi.</title>
        <authorList>
            <person name="Meerupati T."/>
            <person name="Andersson K.M."/>
            <person name="Friman E."/>
            <person name="Kumar D."/>
            <person name="Tunlid A."/>
            <person name="Ahren D."/>
        </authorList>
    </citation>
    <scope>NUCLEOTIDE SEQUENCE [LARGE SCALE GENOMIC DNA]</scope>
    <source>
        <strain evidence="3 4">CBS 200.50</strain>
    </source>
</reference>
<name>S8ARD8_DACHA</name>
<comment type="caution">
    <text evidence="3">The sequence shown here is derived from an EMBL/GenBank/DDBJ whole genome shotgun (WGS) entry which is preliminary data.</text>
</comment>
<reference evidence="4" key="2">
    <citation type="submission" date="2013-04" db="EMBL/GenBank/DDBJ databases">
        <title>Genomic mechanisms accounting for the adaptation to parasitism in nematode-trapping fungi.</title>
        <authorList>
            <person name="Ahren D.G."/>
        </authorList>
    </citation>
    <scope>NUCLEOTIDE SEQUENCE [LARGE SCALE GENOMIC DNA]</scope>
    <source>
        <strain evidence="4">CBS 200.50</strain>
    </source>
</reference>
<accession>S8ARD8</accession>
<evidence type="ECO:0000313" key="3">
    <source>
        <dbReference type="EMBL" id="EPS45545.1"/>
    </source>
</evidence>
<dbReference type="EMBL" id="AQGS01000013">
    <property type="protein sequence ID" value="EPS45545.1"/>
    <property type="molecule type" value="Genomic_DNA"/>
</dbReference>
<sequence length="636" mass="72845">MIQFPNLDRQFPPPPTSQNIQPHHILPSHAPPRDTRPLPPGWHQQYDPEQNVFFYIDMNIRPWTPFWDHPMDMGYDPNVYGRRFKVDQVFAARRAGYRISGAYNWTRDTKPAKRKTPNPYLMRAGRRVPMSRYYANTGEDDDDEDEGYEDGEYDGNDEHGWGYERGESSAAGARREVEQRQRQQRRGSGRGRVEMPEQRVFTDAELDAMQGWLTPRVLRSRAPSPAPAPPPPYSSPAMSTTRLVEDDTNLVQGNIAERSPDGDSQQLERENGLAVDVDGELDQGSTASPSLPYGSLSSDEEPHLSSEDSTAKYLGNGLLKGGSPNSTPPTTMRDRLRRFLNLHVPTPMEKELKRRLKEAKRELREEEIARKREEKYQQGIEQTKKYNTMMNEMNEREKEIRSGNIKSRFGFNESLFKKQLGEGTLVDNNTAQSQAAPTQSAPTATDAAANLATGTDVPQPAPPPRRSFFGFRRKERGPRPPRPRKKKKVYLKTPPYLGSFEDFGSAGFFNAAPGVGVKPYGMPRSAYMAEMESIMGKEFMEVQRRRYERENAWYTSTGPRLGLTRNPWRESFAAMRKPNYVRNDPSGQNDPYWHPELYREEDEEDFYDDGYYDEDDEDDRMVGPRGDYGGSYTGDW</sequence>
<evidence type="ECO:0000313" key="4">
    <source>
        <dbReference type="Proteomes" id="UP000015100"/>
    </source>
</evidence>
<dbReference type="OrthoDB" id="5397666at2759"/>
<feature type="region of interest" description="Disordered" evidence="2">
    <location>
        <begin position="219"/>
        <end position="332"/>
    </location>
</feature>
<protein>
    <recommendedName>
        <fullName evidence="5">WW domain-containing protein</fullName>
    </recommendedName>
</protein>
<feature type="compositionally biased region" description="Pro residues" evidence="2">
    <location>
        <begin position="224"/>
        <end position="234"/>
    </location>
</feature>
<evidence type="ECO:0000256" key="1">
    <source>
        <dbReference type="SAM" id="Coils"/>
    </source>
</evidence>
<feature type="region of interest" description="Disordered" evidence="2">
    <location>
        <begin position="131"/>
        <end position="201"/>
    </location>
</feature>